<name>A0A4R3J9L0_9PROT</name>
<dbReference type="InterPro" id="IPR027417">
    <property type="entry name" value="P-loop_NTPase"/>
</dbReference>
<accession>A0A4R3J9L0</accession>
<gene>
    <name evidence="1" type="ORF">EDD55_10869</name>
</gene>
<comment type="caution">
    <text evidence="1">The sequence shown here is derived from an EMBL/GenBank/DDBJ whole genome shotgun (WGS) entry which is preliminary data.</text>
</comment>
<dbReference type="EMBL" id="SLZW01000008">
    <property type="protein sequence ID" value="TCS61270.1"/>
    <property type="molecule type" value="Genomic_DNA"/>
</dbReference>
<proteinExistence type="predicted"/>
<dbReference type="PANTHER" id="PTHR13696:SF96">
    <property type="entry name" value="COBQ_COBB_MIND_PARA NUCLEOTIDE BINDING DOMAIN-CONTAINING PROTEIN"/>
    <property type="match status" value="1"/>
</dbReference>
<sequence>MGRHAHIIVVGNEKGGSGKSTTAMHVSVYLLQLGYSVAALDLDVRQASFSRYFLNRHNYAERHAVVLPQPTFRVLQPSPAADREVAKREEEERAQEIIDKYAGAHDIIVIDTPGSDSVLGRCGHSYADTLITPLNDSFVDLDVLAHVDSEKMTIKGPSHYAEMVWGQKMIRARRDGGSMDWIVMRNRLTSLDARNKRDMARLLHDLSQRIGFRLIDGFSERVIFRELYLKGLTLMDLPAADPEFDFTMSHVKARQEVRALVEALKIG</sequence>
<evidence type="ECO:0000313" key="2">
    <source>
        <dbReference type="Proteomes" id="UP000295304"/>
    </source>
</evidence>
<protein>
    <submittedName>
        <fullName evidence="1">Chromosome partitioning protein</fullName>
    </submittedName>
</protein>
<evidence type="ECO:0000313" key="1">
    <source>
        <dbReference type="EMBL" id="TCS61270.1"/>
    </source>
</evidence>
<keyword evidence="2" id="KW-1185">Reference proteome</keyword>
<organism evidence="1 2">
    <name type="scientific">Varunaivibrio sulfuroxidans</name>
    <dbReference type="NCBI Taxonomy" id="1773489"/>
    <lineage>
        <taxon>Bacteria</taxon>
        <taxon>Pseudomonadati</taxon>
        <taxon>Pseudomonadota</taxon>
        <taxon>Alphaproteobacteria</taxon>
        <taxon>Rhodospirillales</taxon>
        <taxon>Magnetovibrionaceae</taxon>
        <taxon>Varunaivibrio</taxon>
    </lineage>
</organism>
<dbReference type="InterPro" id="IPR050678">
    <property type="entry name" value="DNA_Partitioning_ATPase"/>
</dbReference>
<dbReference type="SUPFAM" id="SSF52540">
    <property type="entry name" value="P-loop containing nucleoside triphosphate hydrolases"/>
    <property type="match status" value="1"/>
</dbReference>
<dbReference type="PANTHER" id="PTHR13696">
    <property type="entry name" value="P-LOOP CONTAINING NUCLEOSIDE TRIPHOSPHATE HYDROLASE"/>
    <property type="match status" value="1"/>
</dbReference>
<dbReference type="CDD" id="cd02042">
    <property type="entry name" value="ParAB_family"/>
    <property type="match status" value="1"/>
</dbReference>
<dbReference type="InterPro" id="IPR015223">
    <property type="entry name" value="MipZ"/>
</dbReference>
<dbReference type="Pfam" id="PF09140">
    <property type="entry name" value="MipZ"/>
    <property type="match status" value="1"/>
</dbReference>
<dbReference type="Proteomes" id="UP000295304">
    <property type="component" value="Unassembled WGS sequence"/>
</dbReference>
<dbReference type="Gene3D" id="3.40.50.300">
    <property type="entry name" value="P-loop containing nucleotide triphosphate hydrolases"/>
    <property type="match status" value="1"/>
</dbReference>
<dbReference type="RefSeq" id="WP_207893189.1">
    <property type="nucleotide sequence ID" value="NZ_CP119676.1"/>
</dbReference>
<reference evidence="1 2" key="1">
    <citation type="submission" date="2019-03" db="EMBL/GenBank/DDBJ databases">
        <title>Genomic Encyclopedia of Type Strains, Phase IV (KMG-IV): sequencing the most valuable type-strain genomes for metagenomic binning, comparative biology and taxonomic classification.</title>
        <authorList>
            <person name="Goeker M."/>
        </authorList>
    </citation>
    <scope>NUCLEOTIDE SEQUENCE [LARGE SCALE GENOMIC DNA]</scope>
    <source>
        <strain evidence="1 2">DSM 101688</strain>
    </source>
</reference>
<dbReference type="AlphaFoldDB" id="A0A4R3J9L0"/>